<proteinExistence type="predicted"/>
<gene>
    <name evidence="1" type="ORF">AVM11_11630</name>
</gene>
<comment type="caution">
    <text evidence="1">The sequence shown here is derived from an EMBL/GenBank/DDBJ whole genome shotgun (WGS) entry which is preliminary data.</text>
</comment>
<reference evidence="1" key="1">
    <citation type="submission" date="2016-03" db="EMBL/GenBank/DDBJ databases">
        <title>Sphingomonas melonis TY, whole genome shotgun sequencing.</title>
        <authorList>
            <person name="Wang H."/>
            <person name="Zhu P."/>
        </authorList>
    </citation>
    <scope>NUCLEOTIDE SEQUENCE [LARGE SCALE GENOMIC DNA]</scope>
    <source>
        <strain evidence="1">TY</strain>
    </source>
</reference>
<dbReference type="AlphaFoldDB" id="A0A175XYX9"/>
<dbReference type="EMBL" id="LQCK02000068">
    <property type="protein sequence ID" value="KZB93518.1"/>
    <property type="molecule type" value="Genomic_DNA"/>
</dbReference>
<dbReference type="STRING" id="621456.BJP26_14435"/>
<evidence type="ECO:0000313" key="1">
    <source>
        <dbReference type="EMBL" id="KZB93518.1"/>
    </source>
</evidence>
<dbReference type="Proteomes" id="UP000078460">
    <property type="component" value="Unassembled WGS sequence"/>
</dbReference>
<accession>A0A175XYX9</accession>
<dbReference type="RefSeq" id="WP_062126009.1">
    <property type="nucleotide sequence ID" value="NZ_CP017578.1"/>
</dbReference>
<name>A0A175XYX9_9SPHN</name>
<sequence length="171" mass="18790">MHRVHHFASSAEAYEASLDEGPVREGDILVIVTERIVGLASIDPIAVTTVNGELKAFPPMSREMLLTELVHDAVSIGRAVDEALRHRLPVADQFLGFAGPPHLLLSSEVRLTFSHDDIMVTTDALDRRTAALRERADTVDPESSEGLFLRKALRQLAQARGRLGDAPRPLR</sequence>
<evidence type="ECO:0000313" key="2">
    <source>
        <dbReference type="Proteomes" id="UP000078460"/>
    </source>
</evidence>
<dbReference type="OrthoDB" id="7552944at2"/>
<organism evidence="1 2">
    <name type="scientific">Sphingomonas melonis TY</name>
    <dbReference type="NCBI Taxonomy" id="621456"/>
    <lineage>
        <taxon>Bacteria</taxon>
        <taxon>Pseudomonadati</taxon>
        <taxon>Pseudomonadota</taxon>
        <taxon>Alphaproteobacteria</taxon>
        <taxon>Sphingomonadales</taxon>
        <taxon>Sphingomonadaceae</taxon>
        <taxon>Sphingomonas</taxon>
    </lineage>
</organism>
<keyword evidence="2" id="KW-1185">Reference proteome</keyword>
<protein>
    <submittedName>
        <fullName evidence="1">Uncharacterized protein</fullName>
    </submittedName>
</protein>
<dbReference type="KEGG" id="smy:BJP26_14435"/>